<sequence>MQTSRGPMFLQLCSFRVSRPLVQSDGSYLRDNVSKELKSHQRAAPAVGIRETIIFDGWPRKATIAHVTDAMSSAQFACQDWYHRRSSIAIQSSALSSASNSGINSYWIVSYSRLAALWRLHSEIRAVTLHASTSQVSFKHRVNPQAFIVKLADCAGQRVRKAKNEWDITIGIVIHALLQMLACVCDLYILKKNELGVFA</sequence>
<gene>
    <name evidence="2" type="ORF">G5I_03929</name>
</gene>
<dbReference type="Proteomes" id="UP000007755">
    <property type="component" value="Unassembled WGS sequence"/>
</dbReference>
<evidence type="ECO:0000313" key="3">
    <source>
        <dbReference type="Proteomes" id="UP000007755"/>
    </source>
</evidence>
<keyword evidence="1" id="KW-0812">Transmembrane</keyword>
<dbReference type="EMBL" id="GL888102">
    <property type="protein sequence ID" value="EGI67535.1"/>
    <property type="molecule type" value="Genomic_DNA"/>
</dbReference>
<reference evidence="2" key="1">
    <citation type="submission" date="2011-02" db="EMBL/GenBank/DDBJ databases">
        <title>The genome of the leaf-cutting ant Acromyrmex echinatior suggests key adaptations to social evolution and fungus farming.</title>
        <authorList>
            <person name="Nygaard S."/>
            <person name="Zhang G."/>
        </authorList>
    </citation>
    <scope>NUCLEOTIDE SEQUENCE</scope>
</reference>
<evidence type="ECO:0000313" key="2">
    <source>
        <dbReference type="EMBL" id="EGI67535.1"/>
    </source>
</evidence>
<protein>
    <submittedName>
        <fullName evidence="2">Uncharacterized protein</fullName>
    </submittedName>
</protein>
<proteinExistence type="predicted"/>
<dbReference type="InParanoid" id="F4WE97"/>
<organism evidence="3">
    <name type="scientific">Acromyrmex echinatior</name>
    <name type="common">Panamanian leafcutter ant</name>
    <name type="synonym">Acromyrmex octospinosus echinatior</name>
    <dbReference type="NCBI Taxonomy" id="103372"/>
    <lineage>
        <taxon>Eukaryota</taxon>
        <taxon>Metazoa</taxon>
        <taxon>Ecdysozoa</taxon>
        <taxon>Arthropoda</taxon>
        <taxon>Hexapoda</taxon>
        <taxon>Insecta</taxon>
        <taxon>Pterygota</taxon>
        <taxon>Neoptera</taxon>
        <taxon>Endopterygota</taxon>
        <taxon>Hymenoptera</taxon>
        <taxon>Apocrita</taxon>
        <taxon>Aculeata</taxon>
        <taxon>Formicoidea</taxon>
        <taxon>Formicidae</taxon>
        <taxon>Myrmicinae</taxon>
        <taxon>Acromyrmex</taxon>
    </lineage>
</organism>
<keyword evidence="1" id="KW-0472">Membrane</keyword>
<dbReference type="AlphaFoldDB" id="F4WE97"/>
<keyword evidence="1" id="KW-1133">Transmembrane helix</keyword>
<keyword evidence="3" id="KW-1185">Reference proteome</keyword>
<feature type="transmembrane region" description="Helical" evidence="1">
    <location>
        <begin position="168"/>
        <end position="190"/>
    </location>
</feature>
<evidence type="ECO:0000256" key="1">
    <source>
        <dbReference type="SAM" id="Phobius"/>
    </source>
</evidence>
<name>F4WE97_ACREC</name>
<accession>F4WE97</accession>